<dbReference type="Gene3D" id="3.40.50.2300">
    <property type="match status" value="1"/>
</dbReference>
<dbReference type="GO" id="GO:0000976">
    <property type="term" value="F:transcription cis-regulatory region binding"/>
    <property type="evidence" value="ECO:0007669"/>
    <property type="project" value="TreeGrafter"/>
</dbReference>
<accession>Q3JTF4</accession>
<feature type="DNA-binding region" description="OmpR/PhoB-type" evidence="5">
    <location>
        <begin position="285"/>
        <end position="385"/>
    </location>
</feature>
<sequence>MRDRRCARELAAFRRRLVGIQRFVQKSCEISRHDLLKIVSGFSAEIHNDINRSVSIVPIERLEIVAPSSLPTDRRSVAWFACFASRVRWSCPPIVERRACVGPRILPVRRVAARDACPSESFGFLAVQAVHDSGLPVPRGSGGRFVGLLRGRWLSRQKVVLIYLIEDDEVQARCYAAILQHAGYSVRVLPDGERALREIQRAAPDLIVLDRRLPDIDGLEIIAWVRERCAPLPILVLTNAVLETDLVEALEAGADDYLIKPPREREFVARVNALRRRASISKQFEGTIEIGGYRIATVERAVYLAGERIPLSPKEYEIVELLARHVGQVVPRKTIISRVWGRAAEEEVSRSLDTHIYRIRRKMNLSRRNGAMLRVIYTHGFRLDDFSHV</sequence>
<dbReference type="GO" id="GO:0032993">
    <property type="term" value="C:protein-DNA complex"/>
    <property type="evidence" value="ECO:0007669"/>
    <property type="project" value="TreeGrafter"/>
</dbReference>
<dbReference type="HOGENOM" id="CLU_709176_0_0_4"/>
<dbReference type="InterPro" id="IPR001789">
    <property type="entry name" value="Sig_transdc_resp-reg_receiver"/>
</dbReference>
<dbReference type="InterPro" id="IPR039420">
    <property type="entry name" value="WalR-like"/>
</dbReference>
<dbReference type="InterPro" id="IPR011006">
    <property type="entry name" value="CheY-like_superfamily"/>
</dbReference>
<protein>
    <submittedName>
        <fullName evidence="8">DNA-binding response regulator</fullName>
    </submittedName>
</protein>
<name>Q3JTF4_BURP1</name>
<keyword evidence="1 4" id="KW-0597">Phosphoprotein</keyword>
<feature type="modified residue" description="4-aspartylphosphate" evidence="4">
    <location>
        <position position="210"/>
    </location>
</feature>
<evidence type="ECO:0000259" key="6">
    <source>
        <dbReference type="PROSITE" id="PS50110"/>
    </source>
</evidence>
<evidence type="ECO:0000256" key="5">
    <source>
        <dbReference type="PROSITE-ProRule" id="PRU01091"/>
    </source>
</evidence>
<reference evidence="8 9" key="1">
    <citation type="submission" date="2005-09" db="EMBL/GenBank/DDBJ databases">
        <authorList>
            <person name="Woods D.E."/>
            <person name="Nierman W.C."/>
        </authorList>
    </citation>
    <scope>NUCLEOTIDE SEQUENCE [LARGE SCALE GENOMIC DNA]</scope>
    <source>
        <strain evidence="8 9">1710b</strain>
    </source>
</reference>
<organism evidence="8 9">
    <name type="scientific">Burkholderia pseudomallei (strain 1710b)</name>
    <dbReference type="NCBI Taxonomy" id="320372"/>
    <lineage>
        <taxon>Bacteria</taxon>
        <taxon>Pseudomonadati</taxon>
        <taxon>Pseudomonadota</taxon>
        <taxon>Betaproteobacteria</taxon>
        <taxon>Burkholderiales</taxon>
        <taxon>Burkholderiaceae</taxon>
        <taxon>Burkholderia</taxon>
        <taxon>pseudomallei group</taxon>
    </lineage>
</organism>
<dbReference type="PANTHER" id="PTHR48111:SF40">
    <property type="entry name" value="PHOSPHATE REGULON TRANSCRIPTIONAL REGULATORY PROTEIN PHOB"/>
    <property type="match status" value="1"/>
</dbReference>
<dbReference type="SMART" id="SM00448">
    <property type="entry name" value="REC"/>
    <property type="match status" value="1"/>
</dbReference>
<feature type="domain" description="Response regulatory" evidence="6">
    <location>
        <begin position="161"/>
        <end position="275"/>
    </location>
</feature>
<dbReference type="InterPro" id="IPR036388">
    <property type="entry name" value="WH-like_DNA-bd_sf"/>
</dbReference>
<dbReference type="GO" id="GO:0005829">
    <property type="term" value="C:cytosol"/>
    <property type="evidence" value="ECO:0007669"/>
    <property type="project" value="TreeGrafter"/>
</dbReference>
<dbReference type="PROSITE" id="PS50110">
    <property type="entry name" value="RESPONSE_REGULATORY"/>
    <property type="match status" value="1"/>
</dbReference>
<evidence type="ECO:0000256" key="3">
    <source>
        <dbReference type="ARBA" id="ARBA00023125"/>
    </source>
</evidence>
<proteinExistence type="predicted"/>
<dbReference type="GO" id="GO:0000156">
    <property type="term" value="F:phosphorelay response regulator activity"/>
    <property type="evidence" value="ECO:0007669"/>
    <property type="project" value="TreeGrafter"/>
</dbReference>
<dbReference type="InterPro" id="IPR001867">
    <property type="entry name" value="OmpR/PhoB-type_DNA-bd"/>
</dbReference>
<dbReference type="CDD" id="cd17574">
    <property type="entry name" value="REC_OmpR"/>
    <property type="match status" value="1"/>
</dbReference>
<dbReference type="Gene3D" id="1.10.10.10">
    <property type="entry name" value="Winged helix-like DNA-binding domain superfamily/Winged helix DNA-binding domain"/>
    <property type="match status" value="1"/>
</dbReference>
<keyword evidence="3 5" id="KW-0238">DNA-binding</keyword>
<dbReference type="SUPFAM" id="SSF52172">
    <property type="entry name" value="CheY-like"/>
    <property type="match status" value="1"/>
</dbReference>
<evidence type="ECO:0000256" key="1">
    <source>
        <dbReference type="ARBA" id="ARBA00022553"/>
    </source>
</evidence>
<dbReference type="GO" id="GO:0006355">
    <property type="term" value="P:regulation of DNA-templated transcription"/>
    <property type="evidence" value="ECO:0007669"/>
    <property type="project" value="InterPro"/>
</dbReference>
<dbReference type="Pfam" id="PF00072">
    <property type="entry name" value="Response_reg"/>
    <property type="match status" value="1"/>
</dbReference>
<keyword evidence="2" id="KW-0902">Two-component regulatory system</keyword>
<feature type="domain" description="OmpR/PhoB-type" evidence="7">
    <location>
        <begin position="285"/>
        <end position="385"/>
    </location>
</feature>
<dbReference type="Proteomes" id="UP000002700">
    <property type="component" value="Chromosome I"/>
</dbReference>
<dbReference type="PANTHER" id="PTHR48111">
    <property type="entry name" value="REGULATOR OF RPOS"/>
    <property type="match status" value="1"/>
</dbReference>
<evidence type="ECO:0000313" key="8">
    <source>
        <dbReference type="EMBL" id="ABA50499.1"/>
    </source>
</evidence>
<evidence type="ECO:0000313" key="9">
    <source>
        <dbReference type="Proteomes" id="UP000002700"/>
    </source>
</evidence>
<dbReference type="EnsemblBacteria" id="ABA50499">
    <property type="protein sequence ID" value="ABA50499"/>
    <property type="gene ID" value="BURPS1710b_1748"/>
</dbReference>
<gene>
    <name evidence="8" type="ordered locus">BURPS1710b_1748</name>
</gene>
<evidence type="ECO:0000256" key="4">
    <source>
        <dbReference type="PROSITE-ProRule" id="PRU00169"/>
    </source>
</evidence>
<dbReference type="Pfam" id="PF00486">
    <property type="entry name" value="Trans_reg_C"/>
    <property type="match status" value="1"/>
</dbReference>
<dbReference type="KEGG" id="bpm:BURPS1710b_1748"/>
<dbReference type="AlphaFoldDB" id="Q3JTF4"/>
<dbReference type="PROSITE" id="PS51755">
    <property type="entry name" value="OMPR_PHOB"/>
    <property type="match status" value="1"/>
</dbReference>
<dbReference type="Gene3D" id="6.10.250.690">
    <property type="match status" value="1"/>
</dbReference>
<evidence type="ECO:0000259" key="7">
    <source>
        <dbReference type="PROSITE" id="PS51755"/>
    </source>
</evidence>
<evidence type="ECO:0000256" key="2">
    <source>
        <dbReference type="ARBA" id="ARBA00023012"/>
    </source>
</evidence>
<dbReference type="CDD" id="cd00383">
    <property type="entry name" value="trans_reg_C"/>
    <property type="match status" value="1"/>
</dbReference>
<dbReference type="EMBL" id="CP000124">
    <property type="protein sequence ID" value="ABA50499.1"/>
    <property type="molecule type" value="Genomic_DNA"/>
</dbReference>
<dbReference type="SMART" id="SM00862">
    <property type="entry name" value="Trans_reg_C"/>
    <property type="match status" value="1"/>
</dbReference>